<sequence>MEIFDIVVILILALGGYAGYKKGLLLEVVTFLAFIIAVLSAFKLLKEGMNWLQPYMKDFPQMLPYVTFTLIFLLVFIGIYFLGKFLKSILDYTLLGVFDSAAGAFVGVLKTAFIISLFIWLTSAAKLEFISKYGQKSFAYPVLASFAPNTIHFVSYIIPFQDIFPALKKILENQKA</sequence>
<evidence type="ECO:0000313" key="7">
    <source>
        <dbReference type="Proteomes" id="UP000030185"/>
    </source>
</evidence>
<evidence type="ECO:0000256" key="1">
    <source>
        <dbReference type="ARBA" id="ARBA00004141"/>
    </source>
</evidence>
<dbReference type="PANTHER" id="PTHR37306">
    <property type="entry name" value="COLICIN V PRODUCTION PROTEIN"/>
    <property type="match status" value="1"/>
</dbReference>
<proteinExistence type="predicted"/>
<dbReference type="InterPro" id="IPR003825">
    <property type="entry name" value="Colicin-V_CvpA"/>
</dbReference>
<feature type="transmembrane region" description="Helical" evidence="5">
    <location>
        <begin position="65"/>
        <end position="82"/>
    </location>
</feature>
<dbReference type="AlphaFoldDB" id="A0A098LN99"/>
<keyword evidence="2 5" id="KW-0812">Transmembrane</keyword>
<dbReference type="GO" id="GO:0009403">
    <property type="term" value="P:toxin biosynthetic process"/>
    <property type="evidence" value="ECO:0007669"/>
    <property type="project" value="InterPro"/>
</dbReference>
<name>A0A098LN99_9BACT</name>
<dbReference type="PANTHER" id="PTHR37306:SF1">
    <property type="entry name" value="COLICIN V PRODUCTION PROTEIN"/>
    <property type="match status" value="1"/>
</dbReference>
<dbReference type="RefSeq" id="WP_045469379.1">
    <property type="nucleotide sequence ID" value="NZ_BBLT01000014.1"/>
</dbReference>
<accession>A0A098LN99</accession>
<comment type="subcellular location">
    <subcellularLocation>
        <location evidence="1">Membrane</location>
        <topology evidence="1">Multi-pass membrane protein</topology>
    </subcellularLocation>
</comment>
<organism evidence="6 7">
    <name type="scientific">Sporocytophaga myxococcoides</name>
    <dbReference type="NCBI Taxonomy" id="153721"/>
    <lineage>
        <taxon>Bacteria</taxon>
        <taxon>Pseudomonadati</taxon>
        <taxon>Bacteroidota</taxon>
        <taxon>Cytophagia</taxon>
        <taxon>Cytophagales</taxon>
        <taxon>Cytophagaceae</taxon>
        <taxon>Sporocytophaga</taxon>
    </lineage>
</organism>
<keyword evidence="4 5" id="KW-0472">Membrane</keyword>
<dbReference type="Proteomes" id="UP000030185">
    <property type="component" value="Unassembled WGS sequence"/>
</dbReference>
<evidence type="ECO:0000256" key="2">
    <source>
        <dbReference type="ARBA" id="ARBA00022692"/>
    </source>
</evidence>
<evidence type="ECO:0000256" key="3">
    <source>
        <dbReference type="ARBA" id="ARBA00022989"/>
    </source>
</evidence>
<evidence type="ECO:0000256" key="4">
    <source>
        <dbReference type="ARBA" id="ARBA00023136"/>
    </source>
</evidence>
<dbReference type="STRING" id="153721.MYP_4838"/>
<dbReference type="Pfam" id="PF02674">
    <property type="entry name" value="Colicin_V"/>
    <property type="match status" value="1"/>
</dbReference>
<feature type="transmembrane region" description="Helical" evidence="5">
    <location>
        <begin position="102"/>
        <end position="125"/>
    </location>
</feature>
<evidence type="ECO:0000313" key="6">
    <source>
        <dbReference type="EMBL" id="GAL87608.1"/>
    </source>
</evidence>
<dbReference type="GO" id="GO:0016020">
    <property type="term" value="C:membrane"/>
    <property type="evidence" value="ECO:0007669"/>
    <property type="project" value="UniProtKB-SubCell"/>
</dbReference>
<dbReference type="EMBL" id="BBLT01000014">
    <property type="protein sequence ID" value="GAL87608.1"/>
    <property type="molecule type" value="Genomic_DNA"/>
</dbReference>
<evidence type="ECO:0000256" key="5">
    <source>
        <dbReference type="SAM" id="Phobius"/>
    </source>
</evidence>
<comment type="caution">
    <text evidence="6">The sequence shown here is derived from an EMBL/GenBank/DDBJ whole genome shotgun (WGS) entry which is preliminary data.</text>
</comment>
<protein>
    <submittedName>
        <fullName evidence="6">Colicin v production protein</fullName>
    </submittedName>
</protein>
<feature type="transmembrane region" description="Helical" evidence="5">
    <location>
        <begin position="28"/>
        <end position="45"/>
    </location>
</feature>
<dbReference type="eggNOG" id="COG1286">
    <property type="taxonomic scope" value="Bacteria"/>
</dbReference>
<reference evidence="6 7" key="1">
    <citation type="submission" date="2014-09" db="EMBL/GenBank/DDBJ databases">
        <title>Sporocytophaga myxococcoides PG-01 genome sequencing.</title>
        <authorList>
            <person name="Liu L."/>
            <person name="Gao P.J."/>
            <person name="Chen G.J."/>
            <person name="Wang L.S."/>
        </authorList>
    </citation>
    <scope>NUCLEOTIDE SEQUENCE [LARGE SCALE GENOMIC DNA]</scope>
    <source>
        <strain evidence="6 7">PG-01</strain>
    </source>
</reference>
<keyword evidence="3 5" id="KW-1133">Transmembrane helix</keyword>
<gene>
    <name evidence="6" type="ORF">MYP_4838</name>
</gene>
<keyword evidence="7" id="KW-1185">Reference proteome</keyword>
<feature type="transmembrane region" description="Helical" evidence="5">
    <location>
        <begin position="137"/>
        <end position="158"/>
    </location>
</feature>